<organism evidence="2 3">
    <name type="scientific">Companilactobacillus farciminis</name>
    <dbReference type="NCBI Taxonomy" id="1612"/>
    <lineage>
        <taxon>Bacteria</taxon>
        <taxon>Bacillati</taxon>
        <taxon>Bacillota</taxon>
        <taxon>Bacilli</taxon>
        <taxon>Lactobacillales</taxon>
        <taxon>Lactobacillaceae</taxon>
        <taxon>Companilactobacillus</taxon>
    </lineage>
</organism>
<evidence type="ECO:0000259" key="1">
    <source>
        <dbReference type="PROSITE" id="PS50943"/>
    </source>
</evidence>
<proteinExistence type="predicted"/>
<protein>
    <submittedName>
        <fullName evidence="2">Helix-turn-helix domain-containing protein</fullName>
    </submittedName>
</protein>
<dbReference type="InterPro" id="IPR001387">
    <property type="entry name" value="Cro/C1-type_HTH"/>
</dbReference>
<dbReference type="EMBL" id="DYWC01000037">
    <property type="protein sequence ID" value="HJF86107.1"/>
    <property type="molecule type" value="Genomic_DNA"/>
</dbReference>
<comment type="caution">
    <text evidence="2">The sequence shown here is derived from an EMBL/GenBank/DDBJ whole genome shotgun (WGS) entry which is preliminary data.</text>
</comment>
<dbReference type="PROSITE" id="PS50943">
    <property type="entry name" value="HTH_CROC1"/>
    <property type="match status" value="1"/>
</dbReference>
<dbReference type="Pfam" id="PF01381">
    <property type="entry name" value="HTH_3"/>
    <property type="match status" value="1"/>
</dbReference>
<reference evidence="2" key="2">
    <citation type="submission" date="2021-09" db="EMBL/GenBank/DDBJ databases">
        <authorList>
            <person name="Gilroy R."/>
        </authorList>
    </citation>
    <scope>NUCLEOTIDE SEQUENCE</scope>
    <source>
        <strain evidence="2">7886</strain>
    </source>
</reference>
<dbReference type="InterPro" id="IPR010982">
    <property type="entry name" value="Lambda_DNA-bd_dom_sf"/>
</dbReference>
<dbReference type="Proteomes" id="UP000747013">
    <property type="component" value="Unassembled WGS sequence"/>
</dbReference>
<evidence type="ECO:0000313" key="3">
    <source>
        <dbReference type="Proteomes" id="UP000747013"/>
    </source>
</evidence>
<reference evidence="2" key="1">
    <citation type="journal article" date="2021" name="PeerJ">
        <title>Extensive microbial diversity within the chicken gut microbiome revealed by metagenomics and culture.</title>
        <authorList>
            <person name="Gilroy R."/>
            <person name="Ravi A."/>
            <person name="Getino M."/>
            <person name="Pursley I."/>
            <person name="Horton D.L."/>
            <person name="Alikhan N.F."/>
            <person name="Baker D."/>
            <person name="Gharbi K."/>
            <person name="Hall N."/>
            <person name="Watson M."/>
            <person name="Adriaenssens E.M."/>
            <person name="Foster-Nyarko E."/>
            <person name="Jarju S."/>
            <person name="Secka A."/>
            <person name="Antonio M."/>
            <person name="Oren A."/>
            <person name="Chaudhuri R.R."/>
            <person name="La Ragione R."/>
            <person name="Hildebrand F."/>
            <person name="Pallen M.J."/>
        </authorList>
    </citation>
    <scope>NUCLEOTIDE SEQUENCE</scope>
    <source>
        <strain evidence="2">7886</strain>
    </source>
</reference>
<sequence>MTTHIEKRKQTFKVLDENITVEADALIDDKTNKILFDLDLDNLAINLAFNKYRQKNDIMFPNEIVAIRKEHQLSQDSLAKLIGVSPNMIAKYEKGVLVSRRVNNLLQKVNDML</sequence>
<dbReference type="GO" id="GO:0003677">
    <property type="term" value="F:DNA binding"/>
    <property type="evidence" value="ECO:0007669"/>
    <property type="project" value="InterPro"/>
</dbReference>
<feature type="domain" description="HTH cro/C1-type" evidence="1">
    <location>
        <begin position="64"/>
        <end position="95"/>
    </location>
</feature>
<evidence type="ECO:0000313" key="2">
    <source>
        <dbReference type="EMBL" id="HJF86107.1"/>
    </source>
</evidence>
<dbReference type="Gene3D" id="1.10.260.40">
    <property type="entry name" value="lambda repressor-like DNA-binding domains"/>
    <property type="match status" value="1"/>
</dbReference>
<gene>
    <name evidence="2" type="ORF">K8V88_01590</name>
</gene>
<dbReference type="SUPFAM" id="SSF47413">
    <property type="entry name" value="lambda repressor-like DNA-binding domains"/>
    <property type="match status" value="1"/>
</dbReference>
<accession>A0A921HP48</accession>
<name>A0A921HP48_9LACO</name>
<dbReference type="AlphaFoldDB" id="A0A921HP48"/>
<dbReference type="CDD" id="cd00093">
    <property type="entry name" value="HTH_XRE"/>
    <property type="match status" value="1"/>
</dbReference>